<dbReference type="GO" id="GO:0004640">
    <property type="term" value="F:phosphoribosylanthranilate isomerase activity"/>
    <property type="evidence" value="ECO:0007669"/>
    <property type="project" value="TreeGrafter"/>
</dbReference>
<proteinExistence type="predicted"/>
<dbReference type="AlphaFoldDB" id="A0A918GSA3"/>
<dbReference type="PANTHER" id="PTHR22854:SF2">
    <property type="entry name" value="INDOLE-3-GLYCEROL-PHOSPHATE SYNTHASE"/>
    <property type="match status" value="1"/>
</dbReference>
<evidence type="ECO:0000256" key="3">
    <source>
        <dbReference type="ARBA" id="ARBA00012362"/>
    </source>
</evidence>
<evidence type="ECO:0000256" key="6">
    <source>
        <dbReference type="ARBA" id="ARBA00022822"/>
    </source>
</evidence>
<comment type="caution">
    <text evidence="10">The sequence shown here is derived from an EMBL/GenBank/DDBJ whole genome shotgun (WGS) entry which is preliminary data.</text>
</comment>
<keyword evidence="6" id="KW-0822">Tryptophan biosynthesis</keyword>
<gene>
    <name evidence="10" type="primary">trpC</name>
    <name evidence="10" type="ORF">GCM10010171_60840</name>
</gene>
<keyword evidence="5" id="KW-0210">Decarboxylase</keyword>
<dbReference type="SUPFAM" id="SSF51366">
    <property type="entry name" value="Ribulose-phoshate binding barrel"/>
    <property type="match status" value="1"/>
</dbReference>
<evidence type="ECO:0000256" key="8">
    <source>
        <dbReference type="ARBA" id="ARBA00023239"/>
    </source>
</evidence>
<dbReference type="EC" id="4.1.1.48" evidence="3"/>
<reference evidence="10" key="1">
    <citation type="journal article" date="2014" name="Int. J. Syst. Evol. Microbiol.">
        <title>Complete genome sequence of Corynebacterium casei LMG S-19264T (=DSM 44701T), isolated from a smear-ripened cheese.</title>
        <authorList>
            <consortium name="US DOE Joint Genome Institute (JGI-PGF)"/>
            <person name="Walter F."/>
            <person name="Albersmeier A."/>
            <person name="Kalinowski J."/>
            <person name="Ruckert C."/>
        </authorList>
    </citation>
    <scope>NUCLEOTIDE SEQUENCE</scope>
    <source>
        <strain evidence="10">JCM 3276</strain>
    </source>
</reference>
<keyword evidence="11" id="KW-1185">Reference proteome</keyword>
<dbReference type="EMBL" id="BMRB01000009">
    <property type="protein sequence ID" value="GGS57694.1"/>
    <property type="molecule type" value="Genomic_DNA"/>
</dbReference>
<organism evidence="10 11">
    <name type="scientific">Actinokineospora fastidiosa</name>
    <dbReference type="NCBI Taxonomy" id="1816"/>
    <lineage>
        <taxon>Bacteria</taxon>
        <taxon>Bacillati</taxon>
        <taxon>Actinomycetota</taxon>
        <taxon>Actinomycetes</taxon>
        <taxon>Pseudonocardiales</taxon>
        <taxon>Pseudonocardiaceae</taxon>
        <taxon>Actinokineospora</taxon>
    </lineage>
</organism>
<reference evidence="10" key="2">
    <citation type="submission" date="2020-09" db="EMBL/GenBank/DDBJ databases">
        <authorList>
            <person name="Sun Q."/>
            <person name="Ohkuma M."/>
        </authorList>
    </citation>
    <scope>NUCLEOTIDE SEQUENCE</scope>
    <source>
        <strain evidence="10">JCM 3276</strain>
    </source>
</reference>
<evidence type="ECO:0000256" key="5">
    <source>
        <dbReference type="ARBA" id="ARBA00022793"/>
    </source>
</evidence>
<dbReference type="InterPro" id="IPR013798">
    <property type="entry name" value="Indole-3-glycerol_P_synth_dom"/>
</dbReference>
<feature type="domain" description="Indole-3-glycerol phosphate synthase" evidence="9">
    <location>
        <begin position="4"/>
        <end position="228"/>
    </location>
</feature>
<evidence type="ECO:0000256" key="1">
    <source>
        <dbReference type="ARBA" id="ARBA00001633"/>
    </source>
</evidence>
<keyword evidence="4" id="KW-0028">Amino-acid biosynthesis</keyword>
<dbReference type="InterPro" id="IPR013785">
    <property type="entry name" value="Aldolase_TIM"/>
</dbReference>
<dbReference type="GO" id="GO:0004425">
    <property type="term" value="F:indole-3-glycerol-phosphate synthase activity"/>
    <property type="evidence" value="ECO:0007669"/>
    <property type="project" value="UniProtKB-EC"/>
</dbReference>
<dbReference type="InterPro" id="IPR011060">
    <property type="entry name" value="RibuloseP-bd_barrel"/>
</dbReference>
<comment type="pathway">
    <text evidence="2">Amino-acid biosynthesis; L-tryptophan biosynthesis; L-tryptophan from chorismate: step 4/5.</text>
</comment>
<comment type="catalytic activity">
    <reaction evidence="1">
        <text>1-(2-carboxyphenylamino)-1-deoxy-D-ribulose 5-phosphate + H(+) = (1S,2R)-1-C-(indol-3-yl)glycerol 3-phosphate + CO2 + H2O</text>
        <dbReference type="Rhea" id="RHEA:23476"/>
        <dbReference type="ChEBI" id="CHEBI:15377"/>
        <dbReference type="ChEBI" id="CHEBI:15378"/>
        <dbReference type="ChEBI" id="CHEBI:16526"/>
        <dbReference type="ChEBI" id="CHEBI:58613"/>
        <dbReference type="ChEBI" id="CHEBI:58866"/>
        <dbReference type="EC" id="4.1.1.48"/>
    </reaction>
</comment>
<keyword evidence="7" id="KW-0057">Aromatic amino acid biosynthesis</keyword>
<keyword evidence="8" id="KW-0456">Lyase</keyword>
<dbReference type="PANTHER" id="PTHR22854">
    <property type="entry name" value="TRYPTOPHAN BIOSYNTHESIS PROTEIN"/>
    <property type="match status" value="1"/>
</dbReference>
<evidence type="ECO:0000259" key="9">
    <source>
        <dbReference type="Pfam" id="PF00218"/>
    </source>
</evidence>
<evidence type="ECO:0000256" key="7">
    <source>
        <dbReference type="ARBA" id="ARBA00023141"/>
    </source>
</evidence>
<dbReference type="Gene3D" id="3.20.20.70">
    <property type="entry name" value="Aldolase class I"/>
    <property type="match status" value="1"/>
</dbReference>
<dbReference type="InterPro" id="IPR045186">
    <property type="entry name" value="Indole-3-glycerol_P_synth"/>
</dbReference>
<dbReference type="Pfam" id="PF00218">
    <property type="entry name" value="IGPS"/>
    <property type="match status" value="1"/>
</dbReference>
<evidence type="ECO:0000313" key="11">
    <source>
        <dbReference type="Proteomes" id="UP000660680"/>
    </source>
</evidence>
<dbReference type="GO" id="GO:0000162">
    <property type="term" value="P:L-tryptophan biosynthetic process"/>
    <property type="evidence" value="ECO:0007669"/>
    <property type="project" value="UniProtKB-KW"/>
</dbReference>
<evidence type="ECO:0000256" key="2">
    <source>
        <dbReference type="ARBA" id="ARBA00004696"/>
    </source>
</evidence>
<sequence>MNGRSLLDVLASARRTRQPAVLADVKFRSPRDGALIDLDRLDAFLDALVEGGVEALTMPTDPVYFAGGVDLAAKLRVRTELPLMRKEFFCTTSQLDESVDVGFDAVQLSINTTPPDQLERLREHAERLGLEVLLGVHTRGQLRTALALDPVAVAVNNRNIVALELDPGTVRVTEMLAPEVPSDVLILSESAFFTADDVARAAAAGAEGVLIGTALAKSDDPARFVRTLREGAWLCPR</sequence>
<name>A0A918GSA3_9PSEU</name>
<evidence type="ECO:0000313" key="10">
    <source>
        <dbReference type="EMBL" id="GGS57694.1"/>
    </source>
</evidence>
<accession>A0A918GSA3</accession>
<dbReference type="Proteomes" id="UP000660680">
    <property type="component" value="Unassembled WGS sequence"/>
</dbReference>
<dbReference type="RefSeq" id="WP_189214054.1">
    <property type="nucleotide sequence ID" value="NZ_BMRB01000009.1"/>
</dbReference>
<protein>
    <recommendedName>
        <fullName evidence="3">indole-3-glycerol-phosphate synthase</fullName>
        <ecNumber evidence="3">4.1.1.48</ecNumber>
    </recommendedName>
</protein>
<evidence type="ECO:0000256" key="4">
    <source>
        <dbReference type="ARBA" id="ARBA00022605"/>
    </source>
</evidence>